<dbReference type="PIRSF" id="PIRSF000709">
    <property type="entry name" value="6PFK_2-Ptase"/>
    <property type="match status" value="1"/>
</dbReference>
<comment type="caution">
    <text evidence="2">The sequence shown here is derived from an EMBL/GenBank/DDBJ whole genome shotgun (WGS) entry which is preliminary data.</text>
</comment>
<dbReference type="InterPro" id="IPR029033">
    <property type="entry name" value="His_PPase_superfam"/>
</dbReference>
<sequence>MRRKTIFLIRHGETDYNRRSVVQGSGIDAELNEMGKAQADAFYDAYGHVPFDKIYTSALVRTQQSVARFIQSGIPHQPMAGLNEISWGIYEGTAHTFGEDNAYKSILHDWKEGRVNQALEGGESPIQVQSRQLPVIEHILSKSHERNILIATHGRAMRILLATLLDESLDQMDKYPHNNLCLYKLEYYPDRNQFEVLLTNDITHLLTLHVSG</sequence>
<dbReference type="SUPFAM" id="SSF53254">
    <property type="entry name" value="Phosphoglycerate mutase-like"/>
    <property type="match status" value="1"/>
</dbReference>
<keyword evidence="1" id="KW-0378">Hydrolase</keyword>
<dbReference type="RefSeq" id="WP_345027981.1">
    <property type="nucleotide sequence ID" value="NZ_BAABEY010000018.1"/>
</dbReference>
<evidence type="ECO:0000313" key="2">
    <source>
        <dbReference type="EMBL" id="GAA4437513.1"/>
    </source>
</evidence>
<evidence type="ECO:0000313" key="3">
    <source>
        <dbReference type="Proteomes" id="UP001501508"/>
    </source>
</evidence>
<protein>
    <submittedName>
        <fullName evidence="2">Histidine phosphatase family protein</fullName>
    </submittedName>
</protein>
<evidence type="ECO:0000256" key="1">
    <source>
        <dbReference type="ARBA" id="ARBA00022801"/>
    </source>
</evidence>
<dbReference type="Gene3D" id="3.40.50.1240">
    <property type="entry name" value="Phosphoglycerate mutase-like"/>
    <property type="match status" value="1"/>
</dbReference>
<accession>A0ABP8LWL9</accession>
<dbReference type="SMART" id="SM00855">
    <property type="entry name" value="PGAM"/>
    <property type="match status" value="1"/>
</dbReference>
<dbReference type="EMBL" id="BAABEY010000018">
    <property type="protein sequence ID" value="GAA4437513.1"/>
    <property type="molecule type" value="Genomic_DNA"/>
</dbReference>
<organism evidence="2 3">
    <name type="scientific">Ravibacter arvi</name>
    <dbReference type="NCBI Taxonomy" id="2051041"/>
    <lineage>
        <taxon>Bacteria</taxon>
        <taxon>Pseudomonadati</taxon>
        <taxon>Bacteroidota</taxon>
        <taxon>Cytophagia</taxon>
        <taxon>Cytophagales</taxon>
        <taxon>Spirosomataceae</taxon>
        <taxon>Ravibacter</taxon>
    </lineage>
</organism>
<dbReference type="InterPro" id="IPR013078">
    <property type="entry name" value="His_Pase_superF_clade-1"/>
</dbReference>
<dbReference type="CDD" id="cd07067">
    <property type="entry name" value="HP_PGM_like"/>
    <property type="match status" value="1"/>
</dbReference>
<dbReference type="Pfam" id="PF00300">
    <property type="entry name" value="His_Phos_1"/>
    <property type="match status" value="1"/>
</dbReference>
<proteinExistence type="predicted"/>
<dbReference type="PANTHER" id="PTHR46517">
    <property type="entry name" value="FRUCTOSE-2,6-BISPHOSPHATASE TIGAR"/>
    <property type="match status" value="1"/>
</dbReference>
<reference evidence="3" key="1">
    <citation type="journal article" date="2019" name="Int. J. Syst. Evol. Microbiol.">
        <title>The Global Catalogue of Microorganisms (GCM) 10K type strain sequencing project: providing services to taxonomists for standard genome sequencing and annotation.</title>
        <authorList>
            <consortium name="The Broad Institute Genomics Platform"/>
            <consortium name="The Broad Institute Genome Sequencing Center for Infectious Disease"/>
            <person name="Wu L."/>
            <person name="Ma J."/>
        </authorList>
    </citation>
    <scope>NUCLEOTIDE SEQUENCE [LARGE SCALE GENOMIC DNA]</scope>
    <source>
        <strain evidence="3">JCM 31920</strain>
    </source>
</reference>
<keyword evidence="3" id="KW-1185">Reference proteome</keyword>
<gene>
    <name evidence="2" type="ORF">GCM10023091_16840</name>
</gene>
<dbReference type="Proteomes" id="UP001501508">
    <property type="component" value="Unassembled WGS sequence"/>
</dbReference>
<dbReference type="InterPro" id="IPR051695">
    <property type="entry name" value="Phosphoglycerate_Mutase"/>
</dbReference>
<dbReference type="PANTHER" id="PTHR46517:SF1">
    <property type="entry name" value="FRUCTOSE-2,6-BISPHOSPHATASE TIGAR"/>
    <property type="match status" value="1"/>
</dbReference>
<dbReference type="PROSITE" id="PS00175">
    <property type="entry name" value="PG_MUTASE"/>
    <property type="match status" value="1"/>
</dbReference>
<name>A0ABP8LWL9_9BACT</name>
<dbReference type="InterPro" id="IPR001345">
    <property type="entry name" value="PG/BPGM_mutase_AS"/>
</dbReference>